<sequence>MPQRVAQGGVALGLVMSMGAVVATAGAQEPTVVDDVAALVRAATTDATDAQDQRTDELRAQAVQAAQGVVEQVSLVRADAEQAAVPTEVLAELDAATEQLRAAMDDVDVPADVVDRTPNVSRDAERTSAEQDGAPAASPDATATPDATADDAAAPDAAAAPAPSSDPTSTATSDAAPADASDPAAPAPDATAPATPTAEPSAGATGDPIADATLPDTSDPATTPLRTALDRVKQAAEVVRTTTEQKRAEAAAAEAAAAEAARVAAEQEAQRAAWKASLQGYANGKVPSSALCGVGFDKNALLRCDAAESLDALDAAFFAQFGTHLTVSDSYRSYAAQVACRANKGSLCATPGTSNHGLGVAVDLGGSVQSFGTAQHQWMRENAPTYQWTLPEWARATGSKPEPWHWEYTG</sequence>
<dbReference type="SUPFAM" id="SSF55166">
    <property type="entry name" value="Hedgehog/DD-peptidase"/>
    <property type="match status" value="1"/>
</dbReference>
<reference evidence="4 5" key="1">
    <citation type="submission" date="2023-07" db="EMBL/GenBank/DDBJ databases">
        <title>Sequencing the genomes of 1000 actinobacteria strains.</title>
        <authorList>
            <person name="Klenk H.-P."/>
        </authorList>
    </citation>
    <scope>NUCLEOTIDE SEQUENCE [LARGE SCALE GENOMIC DNA]</scope>
    <source>
        <strain evidence="4 5">DSM 14785</strain>
    </source>
</reference>
<feature type="chain" id="PRO_5047060078" evidence="2">
    <location>
        <begin position="28"/>
        <end position="410"/>
    </location>
</feature>
<evidence type="ECO:0000313" key="5">
    <source>
        <dbReference type="Proteomes" id="UP001240250"/>
    </source>
</evidence>
<feature type="compositionally biased region" description="Low complexity" evidence="1">
    <location>
        <begin position="134"/>
        <end position="205"/>
    </location>
</feature>
<evidence type="ECO:0000313" key="4">
    <source>
        <dbReference type="EMBL" id="MDQ0424792.1"/>
    </source>
</evidence>
<dbReference type="InterPro" id="IPR003709">
    <property type="entry name" value="VanY-like_core_dom"/>
</dbReference>
<dbReference type="InterPro" id="IPR009045">
    <property type="entry name" value="Zn_M74/Hedgehog-like"/>
</dbReference>
<feature type="region of interest" description="Disordered" evidence="1">
    <location>
        <begin position="109"/>
        <end position="224"/>
    </location>
</feature>
<keyword evidence="2" id="KW-0732">Signal</keyword>
<dbReference type="RefSeq" id="WP_156442098.1">
    <property type="nucleotide sequence ID" value="NZ_JAUSVM010000001.1"/>
</dbReference>
<evidence type="ECO:0000256" key="2">
    <source>
        <dbReference type="SAM" id="SignalP"/>
    </source>
</evidence>
<evidence type="ECO:0000259" key="3">
    <source>
        <dbReference type="Pfam" id="PF02557"/>
    </source>
</evidence>
<keyword evidence="5" id="KW-1185">Reference proteome</keyword>
<organism evidence="4 5">
    <name type="scientific">Cellulomonas iranensis</name>
    <dbReference type="NCBI Taxonomy" id="76862"/>
    <lineage>
        <taxon>Bacteria</taxon>
        <taxon>Bacillati</taxon>
        <taxon>Actinomycetota</taxon>
        <taxon>Actinomycetes</taxon>
        <taxon>Micrococcales</taxon>
        <taxon>Cellulomonadaceae</taxon>
        <taxon>Cellulomonas</taxon>
    </lineage>
</organism>
<protein>
    <submittedName>
        <fullName evidence="4">LAS superfamily LD-carboxypeptidase LdcB</fullName>
    </submittedName>
</protein>
<feature type="compositionally biased region" description="Polar residues" evidence="1">
    <location>
        <begin position="215"/>
        <end position="224"/>
    </location>
</feature>
<dbReference type="Proteomes" id="UP001240250">
    <property type="component" value="Unassembled WGS sequence"/>
</dbReference>
<evidence type="ECO:0000256" key="1">
    <source>
        <dbReference type="SAM" id="MobiDB-lite"/>
    </source>
</evidence>
<dbReference type="Gene3D" id="3.30.1380.10">
    <property type="match status" value="1"/>
</dbReference>
<feature type="domain" description="D-alanyl-D-alanine carboxypeptidase-like core" evidence="3">
    <location>
        <begin position="301"/>
        <end position="410"/>
    </location>
</feature>
<dbReference type="Pfam" id="PF02557">
    <property type="entry name" value="VanY"/>
    <property type="match status" value="1"/>
</dbReference>
<dbReference type="EMBL" id="JAUSVM010000001">
    <property type="protein sequence ID" value="MDQ0424792.1"/>
    <property type="molecule type" value="Genomic_DNA"/>
</dbReference>
<comment type="caution">
    <text evidence="4">The sequence shown here is derived from an EMBL/GenBank/DDBJ whole genome shotgun (WGS) entry which is preliminary data.</text>
</comment>
<dbReference type="PANTHER" id="PTHR34385">
    <property type="entry name" value="D-ALANYL-D-ALANINE CARBOXYPEPTIDASE"/>
    <property type="match status" value="1"/>
</dbReference>
<name>A0ABU0GJQ9_9CELL</name>
<dbReference type="CDD" id="cd14814">
    <property type="entry name" value="Peptidase_M15"/>
    <property type="match status" value="1"/>
</dbReference>
<gene>
    <name evidence="4" type="ORF">JO380_001173</name>
</gene>
<feature type="signal peptide" evidence="2">
    <location>
        <begin position="1"/>
        <end position="27"/>
    </location>
</feature>
<dbReference type="PANTHER" id="PTHR34385:SF1">
    <property type="entry name" value="PEPTIDOGLYCAN L-ALANYL-D-GLUTAMATE ENDOPEPTIDASE CWLK"/>
    <property type="match status" value="1"/>
</dbReference>
<proteinExistence type="predicted"/>
<accession>A0ABU0GJQ9</accession>
<dbReference type="InterPro" id="IPR052179">
    <property type="entry name" value="DD-CPase-like"/>
</dbReference>